<organism evidence="2 3">
    <name type="scientific">Winogradskya consettensis</name>
    <dbReference type="NCBI Taxonomy" id="113560"/>
    <lineage>
        <taxon>Bacteria</taxon>
        <taxon>Bacillati</taxon>
        <taxon>Actinomycetota</taxon>
        <taxon>Actinomycetes</taxon>
        <taxon>Micromonosporales</taxon>
        <taxon>Micromonosporaceae</taxon>
        <taxon>Winogradskya</taxon>
    </lineage>
</organism>
<protein>
    <submittedName>
        <fullName evidence="2">Uncharacterized protein</fullName>
    </submittedName>
</protein>
<gene>
    <name evidence="2" type="ORF">Aco04nite_53440</name>
</gene>
<dbReference type="EMBL" id="BOQP01000029">
    <property type="protein sequence ID" value="GIM77041.1"/>
    <property type="molecule type" value="Genomic_DNA"/>
</dbReference>
<dbReference type="AlphaFoldDB" id="A0A919SRD6"/>
<evidence type="ECO:0000313" key="2">
    <source>
        <dbReference type="EMBL" id="GIM77041.1"/>
    </source>
</evidence>
<proteinExistence type="predicted"/>
<accession>A0A919SRD6</accession>
<keyword evidence="3" id="KW-1185">Reference proteome</keyword>
<sequence>MNEPERRKVSLAGLGLLSAGAVLGLTLSAPGPVQDDSAARPPASSAPADPAATDPPPTPS</sequence>
<feature type="compositionally biased region" description="Low complexity" evidence="1">
    <location>
        <begin position="27"/>
        <end position="52"/>
    </location>
</feature>
<name>A0A919SRD6_9ACTN</name>
<dbReference type="Proteomes" id="UP000680865">
    <property type="component" value="Unassembled WGS sequence"/>
</dbReference>
<evidence type="ECO:0000256" key="1">
    <source>
        <dbReference type="SAM" id="MobiDB-lite"/>
    </source>
</evidence>
<reference evidence="2" key="1">
    <citation type="submission" date="2021-03" db="EMBL/GenBank/DDBJ databases">
        <title>Whole genome shotgun sequence of Actinoplanes consettensis NBRC 14913.</title>
        <authorList>
            <person name="Komaki H."/>
            <person name="Tamura T."/>
        </authorList>
    </citation>
    <scope>NUCLEOTIDE SEQUENCE</scope>
    <source>
        <strain evidence="2">NBRC 14913</strain>
    </source>
</reference>
<dbReference type="RefSeq" id="WP_212999977.1">
    <property type="nucleotide sequence ID" value="NZ_BAAATW010000021.1"/>
</dbReference>
<evidence type="ECO:0000313" key="3">
    <source>
        <dbReference type="Proteomes" id="UP000680865"/>
    </source>
</evidence>
<comment type="caution">
    <text evidence="2">The sequence shown here is derived from an EMBL/GenBank/DDBJ whole genome shotgun (WGS) entry which is preliminary data.</text>
</comment>
<feature type="region of interest" description="Disordered" evidence="1">
    <location>
        <begin position="27"/>
        <end position="60"/>
    </location>
</feature>